<evidence type="ECO:0000259" key="9">
    <source>
        <dbReference type="PROSITE" id="PS50850"/>
    </source>
</evidence>
<dbReference type="GO" id="GO:0005886">
    <property type="term" value="C:plasma membrane"/>
    <property type="evidence" value="ECO:0007669"/>
    <property type="project" value="UniProtKB-SubCell"/>
</dbReference>
<evidence type="ECO:0000256" key="2">
    <source>
        <dbReference type="ARBA" id="ARBA00006236"/>
    </source>
</evidence>
<accession>A0A6N6VTC5</accession>
<evidence type="ECO:0000256" key="3">
    <source>
        <dbReference type="ARBA" id="ARBA00022448"/>
    </source>
</evidence>
<dbReference type="InterPro" id="IPR011701">
    <property type="entry name" value="MFS"/>
</dbReference>
<dbReference type="PANTHER" id="PTHR43124:SF3">
    <property type="entry name" value="CHLORAMPHENICOL EFFLUX PUMP RV0191"/>
    <property type="match status" value="1"/>
</dbReference>
<comment type="similarity">
    <text evidence="2">Belongs to the major facilitator superfamily. Bcr/CmlA family.</text>
</comment>
<organism evidence="10 11">
    <name type="scientific">Silvanigrella paludirubra</name>
    <dbReference type="NCBI Taxonomy" id="2499159"/>
    <lineage>
        <taxon>Bacteria</taxon>
        <taxon>Pseudomonadati</taxon>
        <taxon>Bdellovibrionota</taxon>
        <taxon>Oligoflexia</taxon>
        <taxon>Silvanigrellales</taxon>
        <taxon>Silvanigrellaceae</taxon>
        <taxon>Silvanigrella</taxon>
    </lineage>
</organism>
<protein>
    <submittedName>
        <fullName evidence="10">Bcr/CflA family efflux MFS transporter</fullName>
    </submittedName>
</protein>
<evidence type="ECO:0000313" key="10">
    <source>
        <dbReference type="EMBL" id="KAB8037045.1"/>
    </source>
</evidence>
<dbReference type="PROSITE" id="PS50850">
    <property type="entry name" value="MFS"/>
    <property type="match status" value="1"/>
</dbReference>
<feature type="transmembrane region" description="Helical" evidence="8">
    <location>
        <begin position="384"/>
        <end position="404"/>
    </location>
</feature>
<dbReference type="RefSeq" id="WP_153421462.1">
    <property type="nucleotide sequence ID" value="NZ_WFLM01000005.1"/>
</dbReference>
<feature type="transmembrane region" description="Helical" evidence="8">
    <location>
        <begin position="358"/>
        <end position="378"/>
    </location>
</feature>
<keyword evidence="5 8" id="KW-0812">Transmembrane</keyword>
<dbReference type="SUPFAM" id="SSF103473">
    <property type="entry name" value="MFS general substrate transporter"/>
    <property type="match status" value="1"/>
</dbReference>
<dbReference type="CDD" id="cd17320">
    <property type="entry name" value="MFS_MdfA_MDR_like"/>
    <property type="match status" value="1"/>
</dbReference>
<keyword evidence="6 8" id="KW-1133">Transmembrane helix</keyword>
<dbReference type="Pfam" id="PF07690">
    <property type="entry name" value="MFS_1"/>
    <property type="match status" value="1"/>
</dbReference>
<gene>
    <name evidence="10" type="ORF">GCL60_14530</name>
</gene>
<dbReference type="InterPro" id="IPR050189">
    <property type="entry name" value="MFS_Efflux_Transporters"/>
</dbReference>
<feature type="transmembrane region" description="Helical" evidence="8">
    <location>
        <begin position="258"/>
        <end position="280"/>
    </location>
</feature>
<feature type="transmembrane region" description="Helical" evidence="8">
    <location>
        <begin position="21"/>
        <end position="45"/>
    </location>
</feature>
<proteinExistence type="inferred from homology"/>
<dbReference type="InterPro" id="IPR020846">
    <property type="entry name" value="MFS_dom"/>
</dbReference>
<sequence length="417" mass="46375">MNIAEFKKNLLQDKISSAQEWFFIISVSLLCMIVFISSDVFLPFLPEMTKYFNTSMSLSQMSLTAFIVGLSLGQIPHGLLSDRFGRKSILNLMIPMFLLATLGCIFSKNIEFFIICRFFQAISASACIVIGRSLFSDVFEPLKAQRAFAVLVPLVSLSPALAPSIGGALSIYFSWRSSFVFVFIFGLIISLFVFIFLPETKPIEKRTKNLSLLSILNNFYIMLTDLKLLYYIFIVCFSTAVWWVYAAGAPLMFHKMDYSAAIIGLLYLPAVIPYFTTSLIARSLLKTKSVNYILNIGINGMMISCLLLFLLESFNALNVWTLMISVTLVTGSNGFLLSTAMSAGILHFSKNSGLVSGLLGTLQLLAGAFSAALIGLFANVFDKHYYVNLTILFIVCGSILSYVLKRKVIKHEAIKSF</sequence>
<feature type="transmembrane region" description="Helical" evidence="8">
    <location>
        <begin position="292"/>
        <end position="311"/>
    </location>
</feature>
<dbReference type="GO" id="GO:1990961">
    <property type="term" value="P:xenobiotic detoxification by transmembrane export across the plasma membrane"/>
    <property type="evidence" value="ECO:0007669"/>
    <property type="project" value="InterPro"/>
</dbReference>
<dbReference type="Proteomes" id="UP000437748">
    <property type="component" value="Unassembled WGS sequence"/>
</dbReference>
<dbReference type="InterPro" id="IPR004812">
    <property type="entry name" value="Efflux_drug-R_Bcr/CmlA"/>
</dbReference>
<feature type="transmembrane region" description="Helical" evidence="8">
    <location>
        <begin position="317"/>
        <end position="337"/>
    </location>
</feature>
<feature type="transmembrane region" description="Helical" evidence="8">
    <location>
        <begin position="179"/>
        <end position="197"/>
    </location>
</feature>
<dbReference type="NCBIfam" id="TIGR00710">
    <property type="entry name" value="efflux_Bcr_CflA"/>
    <property type="match status" value="1"/>
</dbReference>
<evidence type="ECO:0000256" key="8">
    <source>
        <dbReference type="SAM" id="Phobius"/>
    </source>
</evidence>
<keyword evidence="4" id="KW-1003">Cell membrane</keyword>
<dbReference type="OrthoDB" id="5289066at2"/>
<comment type="caution">
    <text evidence="10">The sequence shown here is derived from an EMBL/GenBank/DDBJ whole genome shotgun (WGS) entry which is preliminary data.</text>
</comment>
<evidence type="ECO:0000256" key="1">
    <source>
        <dbReference type="ARBA" id="ARBA00004651"/>
    </source>
</evidence>
<keyword evidence="11" id="KW-1185">Reference proteome</keyword>
<evidence type="ECO:0000256" key="4">
    <source>
        <dbReference type="ARBA" id="ARBA00022475"/>
    </source>
</evidence>
<feature type="transmembrane region" description="Helical" evidence="8">
    <location>
        <begin position="147"/>
        <end position="173"/>
    </location>
</feature>
<feature type="transmembrane region" description="Helical" evidence="8">
    <location>
        <begin position="57"/>
        <end position="76"/>
    </location>
</feature>
<keyword evidence="3" id="KW-0813">Transport</keyword>
<feature type="transmembrane region" description="Helical" evidence="8">
    <location>
        <begin position="112"/>
        <end position="135"/>
    </location>
</feature>
<feature type="transmembrane region" description="Helical" evidence="8">
    <location>
        <begin position="88"/>
        <end position="106"/>
    </location>
</feature>
<keyword evidence="7 8" id="KW-0472">Membrane</keyword>
<evidence type="ECO:0000256" key="7">
    <source>
        <dbReference type="ARBA" id="ARBA00023136"/>
    </source>
</evidence>
<dbReference type="GO" id="GO:0042910">
    <property type="term" value="F:xenobiotic transmembrane transporter activity"/>
    <property type="evidence" value="ECO:0007669"/>
    <property type="project" value="InterPro"/>
</dbReference>
<evidence type="ECO:0000256" key="6">
    <source>
        <dbReference type="ARBA" id="ARBA00022989"/>
    </source>
</evidence>
<evidence type="ECO:0000256" key="5">
    <source>
        <dbReference type="ARBA" id="ARBA00022692"/>
    </source>
</evidence>
<dbReference type="PANTHER" id="PTHR43124">
    <property type="entry name" value="PURINE EFFLUX PUMP PBUE"/>
    <property type="match status" value="1"/>
</dbReference>
<dbReference type="AlphaFoldDB" id="A0A6N6VTC5"/>
<dbReference type="Gene3D" id="1.20.1720.10">
    <property type="entry name" value="Multidrug resistance protein D"/>
    <property type="match status" value="1"/>
</dbReference>
<dbReference type="InterPro" id="IPR036259">
    <property type="entry name" value="MFS_trans_sf"/>
</dbReference>
<name>A0A6N6VTC5_9BACT</name>
<feature type="domain" description="Major facilitator superfamily (MFS) profile" evidence="9">
    <location>
        <begin position="23"/>
        <end position="409"/>
    </location>
</feature>
<feature type="transmembrane region" description="Helical" evidence="8">
    <location>
        <begin position="228"/>
        <end position="246"/>
    </location>
</feature>
<comment type="subcellular location">
    <subcellularLocation>
        <location evidence="1">Cell membrane</location>
        <topology evidence="1">Multi-pass membrane protein</topology>
    </subcellularLocation>
</comment>
<evidence type="ECO:0000313" key="11">
    <source>
        <dbReference type="Proteomes" id="UP000437748"/>
    </source>
</evidence>
<reference evidence="10 11" key="1">
    <citation type="submission" date="2019-10" db="EMBL/GenBank/DDBJ databases">
        <title>New species of Slilvanegrellaceae.</title>
        <authorList>
            <person name="Pitt A."/>
            <person name="Hahn M.W."/>
        </authorList>
    </citation>
    <scope>NUCLEOTIDE SEQUENCE [LARGE SCALE GENOMIC DNA]</scope>
    <source>
        <strain evidence="10 11">SP-Ram-0.45-NSY-1</strain>
    </source>
</reference>
<dbReference type="EMBL" id="WFLM01000005">
    <property type="protein sequence ID" value="KAB8037045.1"/>
    <property type="molecule type" value="Genomic_DNA"/>
</dbReference>